<keyword evidence="1" id="KW-0812">Transmembrane</keyword>
<sequence length="68" mass="6927">MRSVIAAVVANMIGVLLGVLALTLFEGAVELLVEGGADAAVVPYLIPAAGLVALASVTLLLVVRRLWS</sequence>
<keyword evidence="3" id="KW-1185">Reference proteome</keyword>
<gene>
    <name evidence="2" type="ORF">BW737_005115</name>
</gene>
<reference evidence="2 3" key="1">
    <citation type="submission" date="2017-10" db="EMBL/GenBank/DDBJ databases">
        <title>Draft genome sequence of cellulolytic Actinomyces sp CtC72 isolated from cattle rumen fluid.</title>
        <authorList>
            <person name="Joshi A.J."/>
            <person name="Vasudevan G."/>
            <person name="Lanjekar V.B."/>
            <person name="Hivarkar S."/>
            <person name="Engineer A."/>
            <person name="Pore S.D."/>
            <person name="Dhakephalkar P.K."/>
            <person name="Dagar S."/>
        </authorList>
    </citation>
    <scope>NUCLEOTIDE SEQUENCE [LARGE SCALE GENOMIC DNA]</scope>
    <source>
        <strain evidence="3">CtC72</strain>
    </source>
</reference>
<evidence type="ECO:0000313" key="2">
    <source>
        <dbReference type="EMBL" id="PHP53092.1"/>
    </source>
</evidence>
<keyword evidence="1" id="KW-1133">Transmembrane helix</keyword>
<dbReference type="EMBL" id="MTPX02000032">
    <property type="protein sequence ID" value="PHP53092.1"/>
    <property type="molecule type" value="Genomic_DNA"/>
</dbReference>
<feature type="transmembrane region" description="Helical" evidence="1">
    <location>
        <begin position="44"/>
        <end position="63"/>
    </location>
</feature>
<protein>
    <submittedName>
        <fullName evidence="2">Uncharacterized protein</fullName>
    </submittedName>
</protein>
<accession>A0ABX4MG13</accession>
<organism evidence="2 3">
    <name type="scientific">Actinomyces ruminis</name>
    <dbReference type="NCBI Taxonomy" id="1937003"/>
    <lineage>
        <taxon>Bacteria</taxon>
        <taxon>Bacillati</taxon>
        <taxon>Actinomycetota</taxon>
        <taxon>Actinomycetes</taxon>
        <taxon>Actinomycetales</taxon>
        <taxon>Actinomycetaceae</taxon>
        <taxon>Actinomyces</taxon>
    </lineage>
</organism>
<proteinExistence type="predicted"/>
<feature type="transmembrane region" description="Helical" evidence="1">
    <location>
        <begin position="5"/>
        <end position="24"/>
    </location>
</feature>
<dbReference type="Proteomes" id="UP000194577">
    <property type="component" value="Unassembled WGS sequence"/>
</dbReference>
<name>A0ABX4MG13_9ACTO</name>
<comment type="caution">
    <text evidence="2">The sequence shown here is derived from an EMBL/GenBank/DDBJ whole genome shotgun (WGS) entry which is preliminary data.</text>
</comment>
<evidence type="ECO:0000313" key="3">
    <source>
        <dbReference type="Proteomes" id="UP000194577"/>
    </source>
</evidence>
<evidence type="ECO:0000256" key="1">
    <source>
        <dbReference type="SAM" id="Phobius"/>
    </source>
</evidence>
<keyword evidence="1" id="KW-0472">Membrane</keyword>